<dbReference type="Proteomes" id="UP000284338">
    <property type="component" value="Unassembled WGS sequence"/>
</dbReference>
<organism evidence="2 3">
    <name type="scientific">Serratia inhibens</name>
    <dbReference type="NCBI Taxonomy" id="2338073"/>
    <lineage>
        <taxon>Bacteria</taxon>
        <taxon>Pseudomonadati</taxon>
        <taxon>Pseudomonadota</taxon>
        <taxon>Gammaproteobacteria</taxon>
        <taxon>Enterobacterales</taxon>
        <taxon>Yersiniaceae</taxon>
        <taxon>Serratia</taxon>
    </lineage>
</organism>
<dbReference type="EMBL" id="QYYG01000001">
    <property type="protein sequence ID" value="RJF58455.1"/>
    <property type="molecule type" value="Genomic_DNA"/>
</dbReference>
<protein>
    <recommendedName>
        <fullName evidence="4">Lysozyme inhibitor LprI N-terminal domain-containing protein</fullName>
    </recommendedName>
</protein>
<evidence type="ECO:0000313" key="3">
    <source>
        <dbReference type="Proteomes" id="UP000284338"/>
    </source>
</evidence>
<accession>A0AA92XAM6</accession>
<feature type="chain" id="PRO_5041651854" description="Lysozyme inhibitor LprI N-terminal domain-containing protein" evidence="1">
    <location>
        <begin position="30"/>
        <end position="239"/>
    </location>
</feature>
<evidence type="ECO:0000313" key="2">
    <source>
        <dbReference type="EMBL" id="RJF58455.1"/>
    </source>
</evidence>
<keyword evidence="3" id="KW-1185">Reference proteome</keyword>
<comment type="caution">
    <text evidence="2">The sequence shown here is derived from an EMBL/GenBank/DDBJ whole genome shotgun (WGS) entry which is preliminary data.</text>
</comment>
<keyword evidence="1" id="KW-0732">Signal</keyword>
<name>A0AA92XAM6_9GAMM</name>
<dbReference type="RefSeq" id="WP_119803696.1">
    <property type="nucleotide sequence ID" value="NZ_QYYG01000001.1"/>
</dbReference>
<dbReference type="AlphaFoldDB" id="A0AA92XAM6"/>
<evidence type="ECO:0008006" key="4">
    <source>
        <dbReference type="Google" id="ProtNLM"/>
    </source>
</evidence>
<feature type="signal peptide" evidence="1">
    <location>
        <begin position="1"/>
        <end position="29"/>
    </location>
</feature>
<reference evidence="2 3" key="1">
    <citation type="submission" date="2018-09" db="EMBL/GenBank/DDBJ databases">
        <title>Draft genome of a novel serratia sp. strain with antifungal activity.</title>
        <authorList>
            <person name="Dichmann S.I."/>
            <person name="Park B.P."/>
            <person name="Pathiraja D."/>
            <person name="Choi I.-G."/>
            <person name="Stougaard P."/>
            <person name="Hennessy R.C."/>
        </authorList>
    </citation>
    <scope>NUCLEOTIDE SEQUENCE [LARGE SCALE GENOMIC DNA]</scope>
    <source>
        <strain evidence="2 3">S40</strain>
    </source>
</reference>
<evidence type="ECO:0000256" key="1">
    <source>
        <dbReference type="SAM" id="SignalP"/>
    </source>
</evidence>
<proteinExistence type="predicted"/>
<sequence length="239" mass="27417">MNILKKKFMSCIKRICCLAILVVSIDVSAAGFDCSKASTAVEKMICNHRALSDLDSAMSNLYNSKKDDKLKVIQLDWIKNKRNNAHSTDELNALYAEHIQFLSTYAAKTDKYDSEGKLVDASRPVEARQSVAKEKDKSDKLQLSDFENEFISVDGMEYSTRYQEMNKSNYVIRCTDAMMIDVMNAWRKDSAKKNKSREFSRLRKNLYNGLWNVTVDNIESKVNTREMRMICDLLSAANR</sequence>
<gene>
    <name evidence="2" type="ORF">D4100_06795</name>
</gene>